<dbReference type="RefSeq" id="WP_369230138.1">
    <property type="nucleotide sequence ID" value="NZ_CP163435.1"/>
</dbReference>
<sequence length="142" mass="16026">MTMERSAVVAGRSRLEAEKVERIAYLTFEDEPPRARSVLERCEPLVHAGFMLSGSAVLIRKRSACQARARETLGVLQMSADGHVEGEVERDVLRHALPSGRRRDRIPPPCERVADMATRALELGFYGRKLNREALRGFPERK</sequence>
<proteinExistence type="predicted"/>
<protein>
    <submittedName>
        <fullName evidence="1">Uncharacterized protein</fullName>
    </submittedName>
</protein>
<evidence type="ECO:0000313" key="1">
    <source>
        <dbReference type="EMBL" id="XDQ23939.1"/>
    </source>
</evidence>
<dbReference type="AlphaFoldDB" id="A0AB39P0U3"/>
<dbReference type="EMBL" id="CP163435">
    <property type="protein sequence ID" value="XDQ23939.1"/>
    <property type="molecule type" value="Genomic_DNA"/>
</dbReference>
<reference evidence="1" key="1">
    <citation type="submission" date="2024-07" db="EMBL/GenBank/DDBJ databases">
        <authorList>
            <person name="Yu S.T."/>
        </authorList>
    </citation>
    <scope>NUCLEOTIDE SEQUENCE</scope>
    <source>
        <strain evidence="1">R21</strain>
    </source>
</reference>
<gene>
    <name evidence="1" type="ORF">AB5J56_04175</name>
</gene>
<organism evidence="1">
    <name type="scientific">Streptomyces sp. R21</name>
    <dbReference type="NCBI Taxonomy" id="3238627"/>
    <lineage>
        <taxon>Bacteria</taxon>
        <taxon>Bacillati</taxon>
        <taxon>Actinomycetota</taxon>
        <taxon>Actinomycetes</taxon>
        <taxon>Kitasatosporales</taxon>
        <taxon>Streptomycetaceae</taxon>
        <taxon>Streptomyces</taxon>
    </lineage>
</organism>
<name>A0AB39P0U3_9ACTN</name>
<accession>A0AB39P0U3</accession>